<evidence type="ECO:0000313" key="1">
    <source>
        <dbReference type="EMBL" id="CAB4559361.1"/>
    </source>
</evidence>
<gene>
    <name evidence="1" type="ORF">UFOPK1541_00774</name>
</gene>
<protein>
    <submittedName>
        <fullName evidence="1">Unannotated protein</fullName>
    </submittedName>
</protein>
<dbReference type="AlphaFoldDB" id="A0A6J6D5Y0"/>
<reference evidence="1" key="1">
    <citation type="submission" date="2020-05" db="EMBL/GenBank/DDBJ databases">
        <authorList>
            <person name="Chiriac C."/>
            <person name="Salcher M."/>
            <person name="Ghai R."/>
            <person name="Kavagutti S V."/>
        </authorList>
    </citation>
    <scope>NUCLEOTIDE SEQUENCE</scope>
</reference>
<proteinExistence type="predicted"/>
<sequence length="216" mass="22386">MALSASRCSTPKRCCSSTTINPRSLNLTLSLSSACVPITIPACPEAAKASASLRSAELCEPVSKVICVAFSGPPNIPPFARDPNNFSMVRRCCAANTSVGARSAACPPLSTTANMARSATTVFPEPTSPCSKRCIGISAAKSLSISLATANWPGVNCQGRDLSKDSRMPPLLSGRAVVFSARSSARRSSSKSCKRNASSKVNRALDNSALSKSTGL</sequence>
<dbReference type="PROSITE" id="PS51257">
    <property type="entry name" value="PROKAR_LIPOPROTEIN"/>
    <property type="match status" value="1"/>
</dbReference>
<dbReference type="EMBL" id="CAEZTA010000121">
    <property type="protein sequence ID" value="CAB4559361.1"/>
    <property type="molecule type" value="Genomic_DNA"/>
</dbReference>
<accession>A0A6J6D5Y0</accession>
<organism evidence="1">
    <name type="scientific">freshwater metagenome</name>
    <dbReference type="NCBI Taxonomy" id="449393"/>
    <lineage>
        <taxon>unclassified sequences</taxon>
        <taxon>metagenomes</taxon>
        <taxon>ecological metagenomes</taxon>
    </lineage>
</organism>
<name>A0A6J6D5Y0_9ZZZZ</name>